<comment type="caution">
    <text evidence="1">The sequence shown here is derived from an EMBL/GenBank/DDBJ whole genome shotgun (WGS) entry which is preliminary data.</text>
</comment>
<proteinExistence type="predicted"/>
<dbReference type="AlphaFoldDB" id="K0T4Z5"/>
<dbReference type="Proteomes" id="UP000266841">
    <property type="component" value="Unassembled WGS sequence"/>
</dbReference>
<keyword evidence="2" id="KW-1185">Reference proteome</keyword>
<feature type="non-terminal residue" evidence="1">
    <location>
        <position position="1"/>
    </location>
</feature>
<reference evidence="1 2" key="1">
    <citation type="journal article" date="2012" name="Genome Biol.">
        <title>Genome and low-iron response of an oceanic diatom adapted to chronic iron limitation.</title>
        <authorList>
            <person name="Lommer M."/>
            <person name="Specht M."/>
            <person name="Roy A.S."/>
            <person name="Kraemer L."/>
            <person name="Andreson R."/>
            <person name="Gutowska M.A."/>
            <person name="Wolf J."/>
            <person name="Bergner S.V."/>
            <person name="Schilhabel M.B."/>
            <person name="Klostermeier U.C."/>
            <person name="Beiko R.G."/>
            <person name="Rosenstiel P."/>
            <person name="Hippler M."/>
            <person name="Laroche J."/>
        </authorList>
    </citation>
    <scope>NUCLEOTIDE SEQUENCE [LARGE SCALE GENOMIC DNA]</scope>
    <source>
        <strain evidence="1 2">CCMP1005</strain>
    </source>
</reference>
<evidence type="ECO:0000313" key="2">
    <source>
        <dbReference type="Proteomes" id="UP000266841"/>
    </source>
</evidence>
<organism evidence="1 2">
    <name type="scientific">Thalassiosira oceanica</name>
    <name type="common">Marine diatom</name>
    <dbReference type="NCBI Taxonomy" id="159749"/>
    <lineage>
        <taxon>Eukaryota</taxon>
        <taxon>Sar</taxon>
        <taxon>Stramenopiles</taxon>
        <taxon>Ochrophyta</taxon>
        <taxon>Bacillariophyta</taxon>
        <taxon>Coscinodiscophyceae</taxon>
        <taxon>Thalassiosirophycidae</taxon>
        <taxon>Thalassiosirales</taxon>
        <taxon>Thalassiosiraceae</taxon>
        <taxon>Thalassiosira</taxon>
    </lineage>
</organism>
<gene>
    <name evidence="1" type="ORF">THAOC_04523</name>
</gene>
<sequence length="150" mass="16328">LPPASKYPQANPDYVLGQDGALGPAIVFDTLNTERQNVDQFAHGIRRHPHLGVESIFVDELLRMQSVGILPWMHPSLSSTVEHGVLSERHQFLKRLEVLLPSLAMLPALETKRATSGWSGGVNEASSEKPLAETKKLAEIGSSLLATANK</sequence>
<dbReference type="EMBL" id="AGNL01004173">
    <property type="protein sequence ID" value="EJK73833.1"/>
    <property type="molecule type" value="Genomic_DNA"/>
</dbReference>
<evidence type="ECO:0000313" key="1">
    <source>
        <dbReference type="EMBL" id="EJK73833.1"/>
    </source>
</evidence>
<accession>K0T4Z5</accession>
<protein>
    <submittedName>
        <fullName evidence="1">Uncharacterized protein</fullName>
    </submittedName>
</protein>
<name>K0T4Z5_THAOC</name>